<keyword evidence="2" id="KW-0808">Transferase</keyword>
<evidence type="ECO:0000313" key="8">
    <source>
        <dbReference type="EMBL" id="SEN29704.1"/>
    </source>
</evidence>
<keyword evidence="9" id="KW-1185">Reference proteome</keyword>
<dbReference type="Proteomes" id="UP000199531">
    <property type="component" value="Unassembled WGS sequence"/>
</dbReference>
<gene>
    <name evidence="8" type="ORF">SAMN02745977_01016</name>
</gene>
<protein>
    <recommendedName>
        <fullName evidence="5">Protein-arginine rhamnosyltransferase</fullName>
    </recommendedName>
    <alternativeName>
        <fullName evidence="6">EF-P arginine rhamnosyltransferase</fullName>
    </alternativeName>
</protein>
<dbReference type="STRING" id="1121117.SAMN02745977_01016"/>
<dbReference type="GO" id="GO:0106361">
    <property type="term" value="F:protein-arginine rhamnosyltransferase activity"/>
    <property type="evidence" value="ECO:0007669"/>
    <property type="project" value="InterPro"/>
</dbReference>
<evidence type="ECO:0000313" key="9">
    <source>
        <dbReference type="Proteomes" id="UP000199531"/>
    </source>
</evidence>
<dbReference type="AlphaFoldDB" id="A0A1H8FDX5"/>
<sequence length="401" mass="44682">MLAMPYPAFIPLPLRAAAPEPFPCWQWDIFCTVIDNYGDAGVCWRLAAGLAERGQRVRFWIDQPDCLHWMAPHGTDGVEIRHWKQPLNATDLPDAAGDVLVEAFGCELEPDVQAWWAGRPSPSGLWLNLEYLSAESYVARCHGLPSPVMQGPAAGQVKQFFYPGFTKDTGGLLREASLPQRQQVFERLPCLQGADDHGGDTSPAQTLQENTMQSALATGPLVVSLFCYEPVALPSLMAQLAGKPSRLLVFQGRGHQELLRMFGSPYLPPSHGQCQLHLMPWLDQHGFDEVLWSSHFNCVRGEDSLVRALWAGQPFVWHIYPQDDDAHHAKLEAFLDWLQAPADLRQLHLVWNGISSDALPDLTPTRLQDWQACIQAARKRLLEQDDLVSQLLGLVSSTSVV</sequence>
<evidence type="ECO:0000256" key="5">
    <source>
        <dbReference type="ARBA" id="ARBA00024416"/>
    </source>
</evidence>
<evidence type="ECO:0000256" key="3">
    <source>
        <dbReference type="ARBA" id="ARBA00024303"/>
    </source>
</evidence>
<comment type="function">
    <text evidence="3">Protein-arginine rhamnosyltransferase that catalyzes the transfer of a single rhamnose to elongation factor P (EF-P) on 'Lys-32', a modification required for EF-P-dependent rescue of polyproline stalled ribosomes.</text>
</comment>
<dbReference type="InterPro" id="IPR016633">
    <property type="entry name" value="EarP"/>
</dbReference>
<dbReference type="EMBL" id="FOCW01000001">
    <property type="protein sequence ID" value="SEN29704.1"/>
    <property type="molecule type" value="Genomic_DNA"/>
</dbReference>
<organism evidence="8 9">
    <name type="scientific">Brachymonas denitrificans DSM 15123</name>
    <dbReference type="NCBI Taxonomy" id="1121117"/>
    <lineage>
        <taxon>Bacteria</taxon>
        <taxon>Pseudomonadati</taxon>
        <taxon>Pseudomonadota</taxon>
        <taxon>Betaproteobacteria</taxon>
        <taxon>Burkholderiales</taxon>
        <taxon>Comamonadaceae</taxon>
        <taxon>Brachymonas</taxon>
    </lineage>
</organism>
<evidence type="ECO:0000256" key="2">
    <source>
        <dbReference type="ARBA" id="ARBA00022679"/>
    </source>
</evidence>
<reference evidence="8 9" key="1">
    <citation type="submission" date="2016-10" db="EMBL/GenBank/DDBJ databases">
        <authorList>
            <person name="de Groot N.N."/>
        </authorList>
    </citation>
    <scope>NUCLEOTIDE SEQUENCE [LARGE SCALE GENOMIC DNA]</scope>
    <source>
        <strain evidence="8 9">DSM 15123</strain>
    </source>
</reference>
<comment type="catalytic activity">
    <reaction evidence="7">
        <text>dTDP-beta-L-rhamnose + L-arginyl-[protein] = N(omega)-(alpha-L-rhamnosyl)-L-arginyl-[protein] + dTDP + H(+)</text>
        <dbReference type="Rhea" id="RHEA:66692"/>
        <dbReference type="Rhea" id="RHEA-COMP:10532"/>
        <dbReference type="Rhea" id="RHEA-COMP:17096"/>
        <dbReference type="ChEBI" id="CHEBI:15378"/>
        <dbReference type="ChEBI" id="CHEBI:29965"/>
        <dbReference type="ChEBI" id="CHEBI:57510"/>
        <dbReference type="ChEBI" id="CHEBI:58369"/>
        <dbReference type="ChEBI" id="CHEBI:167445"/>
    </reaction>
    <physiologicalReaction direction="left-to-right" evidence="7">
        <dbReference type="Rhea" id="RHEA:66693"/>
    </physiologicalReaction>
</comment>
<dbReference type="NCBIfam" id="TIGR03837">
    <property type="entry name" value="efp_Arg_rhamno"/>
    <property type="match status" value="1"/>
</dbReference>
<proteinExistence type="inferred from homology"/>
<evidence type="ECO:0000256" key="6">
    <source>
        <dbReference type="ARBA" id="ARBA00030025"/>
    </source>
</evidence>
<evidence type="ECO:0000256" key="4">
    <source>
        <dbReference type="ARBA" id="ARBA00024346"/>
    </source>
</evidence>
<evidence type="ECO:0000256" key="1">
    <source>
        <dbReference type="ARBA" id="ARBA00022676"/>
    </source>
</evidence>
<accession>A0A1H8FDX5</accession>
<comment type="similarity">
    <text evidence="4">Belongs to the glycosyltransferase 104 family.</text>
</comment>
<name>A0A1H8FDX5_9BURK</name>
<dbReference type="Pfam" id="PF10093">
    <property type="entry name" value="EarP"/>
    <property type="match status" value="1"/>
</dbReference>
<keyword evidence="1" id="KW-0328">Glycosyltransferase</keyword>
<evidence type="ECO:0000256" key="7">
    <source>
        <dbReference type="ARBA" id="ARBA00048472"/>
    </source>
</evidence>